<protein>
    <submittedName>
        <fullName evidence="1">Uncharacterized protein</fullName>
    </submittedName>
</protein>
<evidence type="ECO:0000313" key="2">
    <source>
        <dbReference type="Proteomes" id="UP000290013"/>
    </source>
</evidence>
<name>A0A4U8WFG4_9FLAO</name>
<dbReference type="Proteomes" id="UP000290013">
    <property type="component" value="Chromosome"/>
</dbReference>
<proteinExistence type="predicted"/>
<sequence length="48" mass="5686">MNKVIAKESYLTKPEISWEISLQNIQFSIFKQELPHVKMAAERNFFSL</sequence>
<dbReference type="EMBL" id="LR215974">
    <property type="protein sequence ID" value="VFB04953.1"/>
    <property type="molecule type" value="Genomic_DNA"/>
</dbReference>
<gene>
    <name evidence="1" type="ORF">NCTC12078_03007</name>
</gene>
<reference evidence="1 2" key="1">
    <citation type="submission" date="2019-02" db="EMBL/GenBank/DDBJ databases">
        <authorList>
            <consortium name="Pathogen Informatics"/>
        </authorList>
    </citation>
    <scope>NUCLEOTIDE SEQUENCE [LARGE SCALE GENOMIC DNA]</scope>
    <source>
        <strain evidence="1 2">3012STDY6944375</strain>
    </source>
</reference>
<dbReference type="AlphaFoldDB" id="A0A4U8WFG4"/>
<dbReference type="KEGG" id="ctai:NCTC12078_03007"/>
<organism evidence="1 2">
    <name type="scientific">Chryseobacterium taihuense</name>
    <dbReference type="NCBI Taxonomy" id="1141221"/>
    <lineage>
        <taxon>Bacteria</taxon>
        <taxon>Pseudomonadati</taxon>
        <taxon>Bacteroidota</taxon>
        <taxon>Flavobacteriia</taxon>
        <taxon>Flavobacteriales</taxon>
        <taxon>Weeksellaceae</taxon>
        <taxon>Chryseobacterium group</taxon>
        <taxon>Chryseobacterium</taxon>
    </lineage>
</organism>
<accession>A0A4U8WFG4</accession>
<evidence type="ECO:0000313" key="1">
    <source>
        <dbReference type="EMBL" id="VFB04953.1"/>
    </source>
</evidence>